<organism evidence="9 10">
    <name type="scientific">Amphiprion ocellaris</name>
    <name type="common">Clown anemonefish</name>
    <dbReference type="NCBI Taxonomy" id="80972"/>
    <lineage>
        <taxon>Eukaryota</taxon>
        <taxon>Metazoa</taxon>
        <taxon>Chordata</taxon>
        <taxon>Craniata</taxon>
        <taxon>Vertebrata</taxon>
        <taxon>Euteleostomi</taxon>
        <taxon>Actinopterygii</taxon>
        <taxon>Neopterygii</taxon>
        <taxon>Teleostei</taxon>
        <taxon>Neoteleostei</taxon>
        <taxon>Acanthomorphata</taxon>
        <taxon>Ovalentaria</taxon>
        <taxon>Pomacentridae</taxon>
        <taxon>Amphiprion</taxon>
    </lineage>
</organism>
<evidence type="ECO:0000256" key="7">
    <source>
        <dbReference type="SAM" id="MobiDB-lite"/>
    </source>
</evidence>
<reference evidence="9" key="3">
    <citation type="submission" date="2025-09" db="UniProtKB">
        <authorList>
            <consortium name="Ensembl"/>
        </authorList>
    </citation>
    <scope>IDENTIFICATION</scope>
</reference>
<feature type="compositionally biased region" description="Polar residues" evidence="7">
    <location>
        <begin position="174"/>
        <end position="186"/>
    </location>
</feature>
<dbReference type="PANTHER" id="PTHR14240">
    <property type="entry name" value="RETINITIS PIGMENTOSA GTPASE REGULATOR-INTERACTING PROTEIN"/>
    <property type="match status" value="1"/>
</dbReference>
<dbReference type="GO" id="GO:0046548">
    <property type="term" value="P:retinal rod cell development"/>
    <property type="evidence" value="ECO:0007669"/>
    <property type="project" value="TreeGrafter"/>
</dbReference>
<dbReference type="GO" id="GO:0032391">
    <property type="term" value="C:photoreceptor connecting cilium"/>
    <property type="evidence" value="ECO:0007669"/>
    <property type="project" value="TreeGrafter"/>
</dbReference>
<feature type="region of interest" description="Disordered" evidence="7">
    <location>
        <begin position="904"/>
        <end position="1110"/>
    </location>
</feature>
<dbReference type="Proteomes" id="UP001501940">
    <property type="component" value="Chromosome 3"/>
</dbReference>
<evidence type="ECO:0000256" key="1">
    <source>
        <dbReference type="ARBA" id="ARBA00004138"/>
    </source>
</evidence>
<evidence type="ECO:0000256" key="6">
    <source>
        <dbReference type="SAM" id="Coils"/>
    </source>
</evidence>
<sequence>MSSILDETAADVPVKDITVTLSRLTAAVQDSSVYQHARARQDISRVSREELEDRFLRLNEETMLLKQHINKQDDKIKKLGTKLMRLVKDRGRMEQLAAGGAQPLSRVRDVEMEEMVEELQDKVRRLQTENEGLKQRLLLAKQQLVNSQSHRPTPYGHVQSRVNSGLKRLRDDASSPSQARPKSTRSLEGGGRPLTGQLPRYGHSLLEEARAEIRNLENVIESQRSQMEEQEGISELLREELRKKEAEYEEKLLQVRQQQTSKLRSHVSSNVTMIKLQKQLEDRSNAVAELEGRFLQLQESQQALKASHEAAMAKVDELSAHLKDERLKSLDLEKQLQSSSISRLRMEQLQERIGELEQERDLLKDNNDKLVNSAFDVSQQQKWQIQEQQLRLQISQLETALKADLVDKNEILDKIKAERDTNEKLTEENKKLQIQFLEQKQQLEELNGRMKFYNREGDYDVAELTEALMLIKTRKSQKNGDLGFLKEVEEEANSTESSVRELRAAHAETIQELEKTRSLLNVENKISKDYKAELDAAVRKKESDKVEYEQKLERQAQLLDTRAAKIRKLEAQLREIAYGTKTYVFKPDVTGEDEAGEFNETLHLERGENLLELQIVSAALSPSALQVLGDTEPSTFCTYSFYLFDLHSTPVVTGRQPRYGFTSRYVVNMDDGFLHYLHRYSVMVELHQALGLDWRTLASGQLRLQQLLEQDGKIHGSIPLVGTSEESRTFGSVDYWLRLRIPMTETIQLFKEKLKAVGYISQPAQLQPSSSSNNELFITVQRCSDLQSRSSQLPSPYVVYKFFDFPDYPTSTVHDRCDPTFNDLKSYAVLMDVDLDQYLQSDVLQFYVFDYKEEQMDTYLGKARVPLLGLAHDQNVTGVFQLVDPTGLPAGHIEVTLKWKSTYRRPPGSIMAPEEPRFIPEEKPVEETSGLNQEKETVEEQKKDSQLKDAKEKLQEENKDLHQSTSQPQAAATKAPLPKLRTKTLVKETPAARRVTFVETTSLDEQLEERSSAASSRSAEKRETSLPAIKVLSKAPQSNTEKEDDDEEEESHVSEGQLVPVSTQSYSDDSEISEEIAEDVEEAPAAAEDQSESTQSDSDDCIVHGQATGRKPSERLRVEIVSLSLKPDSRVSQDVSVVRLFVEYSILDQPTEETPLSLPKPPPGRSINYNYSKVIPVDAETNEARRRLLRGVLQGRNPQMERIRFTVVSDPPEEEQEKECEDVGVAFLRIPEILEKQRDLMEASLDVLDVEDSRQLIGCLTVSVEGLEALRSIMEDDGSD</sequence>
<reference evidence="9 10" key="1">
    <citation type="submission" date="2022-01" db="EMBL/GenBank/DDBJ databases">
        <title>A chromosome-scale genome assembly of the false clownfish, Amphiprion ocellaris.</title>
        <authorList>
            <person name="Ryu T."/>
        </authorList>
    </citation>
    <scope>NUCLEOTIDE SEQUENCE [LARGE SCALE GENOMIC DNA]</scope>
</reference>
<evidence type="ECO:0000256" key="2">
    <source>
        <dbReference type="ARBA" id="ARBA00006042"/>
    </source>
</evidence>
<dbReference type="CDD" id="cd00030">
    <property type="entry name" value="C2"/>
    <property type="match status" value="1"/>
</dbReference>
<dbReference type="Gene3D" id="2.60.40.150">
    <property type="entry name" value="C2 domain"/>
    <property type="match status" value="3"/>
</dbReference>
<feature type="compositionally biased region" description="Basic and acidic residues" evidence="7">
    <location>
        <begin position="914"/>
        <end position="926"/>
    </location>
</feature>
<evidence type="ECO:0000256" key="5">
    <source>
        <dbReference type="ARBA" id="ARBA00023273"/>
    </source>
</evidence>
<feature type="compositionally biased region" description="Low complexity" evidence="7">
    <location>
        <begin position="1083"/>
        <end position="1096"/>
    </location>
</feature>
<dbReference type="Pfam" id="PF00168">
    <property type="entry name" value="C2"/>
    <property type="match status" value="1"/>
</dbReference>
<feature type="coiled-coil region" evidence="6">
    <location>
        <begin position="531"/>
        <end position="558"/>
    </location>
</feature>
<dbReference type="STRING" id="80972.ENSAOCP00000017243"/>
<evidence type="ECO:0000256" key="4">
    <source>
        <dbReference type="ARBA" id="ARBA00023069"/>
    </source>
</evidence>
<proteinExistence type="inferred from homology"/>
<feature type="compositionally biased region" description="Acidic residues" evidence="7">
    <location>
        <begin position="1068"/>
        <end position="1082"/>
    </location>
</feature>
<feature type="compositionally biased region" description="Basic and acidic residues" evidence="7">
    <location>
        <begin position="933"/>
        <end position="962"/>
    </location>
</feature>
<dbReference type="Pfam" id="PF18111">
    <property type="entry name" value="RPGR1_C"/>
    <property type="match status" value="1"/>
</dbReference>
<feature type="domain" description="C2" evidence="8">
    <location>
        <begin position="756"/>
        <end position="880"/>
    </location>
</feature>
<feature type="coiled-coil region" evidence="6">
    <location>
        <begin position="206"/>
        <end position="293"/>
    </location>
</feature>
<dbReference type="InterPro" id="IPR035892">
    <property type="entry name" value="C2_domain_sf"/>
</dbReference>
<evidence type="ECO:0000259" key="8">
    <source>
        <dbReference type="PROSITE" id="PS50004"/>
    </source>
</evidence>
<dbReference type="PROSITE" id="PS50004">
    <property type="entry name" value="C2"/>
    <property type="match status" value="1"/>
</dbReference>
<dbReference type="GeneID" id="111569155"/>
<keyword evidence="4" id="KW-0969">Cilium</keyword>
<accession>A0A3Q1BUI3</accession>
<keyword evidence="3 6" id="KW-0175">Coiled coil</keyword>
<dbReference type="InterPro" id="IPR021656">
    <property type="entry name" value="C2-C2_1"/>
</dbReference>
<dbReference type="RefSeq" id="XP_023126910.2">
    <property type="nucleotide sequence ID" value="XM_023271142.3"/>
</dbReference>
<evidence type="ECO:0000313" key="9">
    <source>
        <dbReference type="Ensembl" id="ENSAOCP00000017243.2"/>
    </source>
</evidence>
<dbReference type="Ensembl" id="ENSAOCT00000026465.2">
    <property type="protein sequence ID" value="ENSAOCP00000017243.2"/>
    <property type="gene ID" value="ENSAOCG00000001622.2"/>
</dbReference>
<keyword evidence="5" id="KW-0966">Cell projection</keyword>
<dbReference type="InterPro" id="IPR041091">
    <property type="entry name" value="RPGRIP1_C"/>
</dbReference>
<dbReference type="Pfam" id="PF11618">
    <property type="entry name" value="C2-C2_1"/>
    <property type="match status" value="1"/>
</dbReference>
<feature type="region of interest" description="Disordered" evidence="7">
    <location>
        <begin position="165"/>
        <end position="199"/>
    </location>
</feature>
<keyword evidence="10" id="KW-1185">Reference proteome</keyword>
<comment type="subcellular location">
    <subcellularLocation>
        <location evidence="1">Cell projection</location>
        <location evidence="1">Cilium</location>
    </subcellularLocation>
</comment>
<dbReference type="OMA" id="HMERIRF"/>
<dbReference type="AlphaFoldDB" id="A0A3Q1BUI3"/>
<gene>
    <name evidence="9" type="primary">RPGRIP1L</name>
</gene>
<feature type="coiled-coil region" evidence="6">
    <location>
        <begin position="339"/>
        <end position="373"/>
    </location>
</feature>
<dbReference type="PANTHER" id="PTHR14240:SF1">
    <property type="entry name" value="PROTEIN FANTOM-RELATED"/>
    <property type="match status" value="1"/>
</dbReference>
<comment type="similarity">
    <text evidence="2">Belongs to the RPGRIP1 family.</text>
</comment>
<dbReference type="InterPro" id="IPR031139">
    <property type="entry name" value="RPGRIP1_fam"/>
</dbReference>
<dbReference type="GO" id="GO:0005856">
    <property type="term" value="C:cytoskeleton"/>
    <property type="evidence" value="ECO:0007669"/>
    <property type="project" value="UniProtKB-ARBA"/>
</dbReference>
<dbReference type="SUPFAM" id="SSF49562">
    <property type="entry name" value="C2 domain (Calcium/lipid-binding domain, CaLB)"/>
    <property type="match status" value="2"/>
</dbReference>
<dbReference type="GeneTree" id="ENSGT00520000055620"/>
<protein>
    <recommendedName>
        <fullName evidence="8">C2 domain-containing protein</fullName>
    </recommendedName>
</protein>
<feature type="coiled-coil region" evidence="6">
    <location>
        <begin position="408"/>
        <end position="456"/>
    </location>
</feature>
<dbReference type="FunFam" id="2.60.40.150:FF:000073">
    <property type="entry name" value="protein fantom isoform X1"/>
    <property type="match status" value="1"/>
</dbReference>
<dbReference type="GO" id="GO:1905515">
    <property type="term" value="P:non-motile cilium assembly"/>
    <property type="evidence" value="ECO:0007669"/>
    <property type="project" value="TreeGrafter"/>
</dbReference>
<feature type="coiled-coil region" evidence="6">
    <location>
        <begin position="109"/>
        <end position="143"/>
    </location>
</feature>
<dbReference type="SMART" id="SM00239">
    <property type="entry name" value="C2"/>
    <property type="match status" value="1"/>
</dbReference>
<name>A0A3Q1BUI3_AMPOC</name>
<reference evidence="9" key="2">
    <citation type="submission" date="2025-08" db="UniProtKB">
        <authorList>
            <consortium name="Ensembl"/>
        </authorList>
    </citation>
    <scope>IDENTIFICATION</scope>
</reference>
<dbReference type="InterPro" id="IPR000008">
    <property type="entry name" value="C2_dom"/>
</dbReference>
<evidence type="ECO:0000256" key="3">
    <source>
        <dbReference type="ARBA" id="ARBA00023054"/>
    </source>
</evidence>
<evidence type="ECO:0000313" key="10">
    <source>
        <dbReference type="Proteomes" id="UP001501940"/>
    </source>
</evidence>